<dbReference type="VEuPathDB" id="FungiDB:SJAG_06204"/>
<dbReference type="Proteomes" id="UP000001744">
    <property type="component" value="Unassembled WGS sequence"/>
</dbReference>
<dbReference type="RefSeq" id="XP_011049003.1">
    <property type="nucleotide sequence ID" value="XM_011050701.1"/>
</dbReference>
<dbReference type="HOGENOM" id="CLU_2689217_0_0_1"/>
<dbReference type="GeneID" id="22831116"/>
<proteinExistence type="predicted"/>
<keyword evidence="2" id="KW-1185">Reference proteome</keyword>
<evidence type="ECO:0000313" key="2">
    <source>
        <dbReference type="Proteomes" id="UP000001744"/>
    </source>
</evidence>
<name>T0T6F3_SCHJY</name>
<evidence type="ECO:0000313" key="1">
    <source>
        <dbReference type="EMBL" id="EQC53014.1"/>
    </source>
</evidence>
<protein>
    <submittedName>
        <fullName evidence="1">Uncharacterized protein</fullName>
    </submittedName>
</protein>
<organism evidence="1 2">
    <name type="scientific">Schizosaccharomyces japonicus (strain yFS275 / FY16936)</name>
    <name type="common">Fission yeast</name>
    <dbReference type="NCBI Taxonomy" id="402676"/>
    <lineage>
        <taxon>Eukaryota</taxon>
        <taxon>Fungi</taxon>
        <taxon>Dikarya</taxon>
        <taxon>Ascomycota</taxon>
        <taxon>Taphrinomycotina</taxon>
        <taxon>Schizosaccharomycetes</taxon>
        <taxon>Schizosaccharomycetales</taxon>
        <taxon>Schizosaccharomycetaceae</taxon>
        <taxon>Schizosaccharomyces</taxon>
    </lineage>
</organism>
<reference evidence="1 2" key="1">
    <citation type="journal article" date="2011" name="Science">
        <title>Comparative functional genomics of the fission yeasts.</title>
        <authorList>
            <person name="Rhind N."/>
            <person name="Chen Z."/>
            <person name="Yassour M."/>
            <person name="Thompson D.A."/>
            <person name="Haas B.J."/>
            <person name="Habib N."/>
            <person name="Wapinski I."/>
            <person name="Roy S."/>
            <person name="Lin M.F."/>
            <person name="Heiman D.I."/>
            <person name="Young S.K."/>
            <person name="Furuya K."/>
            <person name="Guo Y."/>
            <person name="Pidoux A."/>
            <person name="Chen H.M."/>
            <person name="Robbertse B."/>
            <person name="Goldberg J.M."/>
            <person name="Aoki K."/>
            <person name="Bayne E.H."/>
            <person name="Berlin A.M."/>
            <person name="Desjardins C.A."/>
            <person name="Dobbs E."/>
            <person name="Dukaj L."/>
            <person name="Fan L."/>
            <person name="FitzGerald M.G."/>
            <person name="French C."/>
            <person name="Gujja S."/>
            <person name="Hansen K."/>
            <person name="Keifenheim D."/>
            <person name="Levin J.Z."/>
            <person name="Mosher R.A."/>
            <person name="Mueller C.A."/>
            <person name="Pfiffner J."/>
            <person name="Priest M."/>
            <person name="Russ C."/>
            <person name="Smialowska A."/>
            <person name="Swoboda P."/>
            <person name="Sykes S.M."/>
            <person name="Vaughn M."/>
            <person name="Vengrova S."/>
            <person name="Yoder R."/>
            <person name="Zeng Q."/>
            <person name="Allshire R."/>
            <person name="Baulcombe D."/>
            <person name="Birren B.W."/>
            <person name="Brown W."/>
            <person name="Ekwall K."/>
            <person name="Kellis M."/>
            <person name="Leatherwood J."/>
            <person name="Levin H."/>
            <person name="Margalit H."/>
            <person name="Martienssen R."/>
            <person name="Nieduszynski C.A."/>
            <person name="Spatafora J.W."/>
            <person name="Friedman N."/>
            <person name="Dalgaard J.Z."/>
            <person name="Baumann P."/>
            <person name="Niki H."/>
            <person name="Regev A."/>
            <person name="Nusbaum C."/>
        </authorList>
    </citation>
    <scope>NUCLEOTIDE SEQUENCE [LARGE SCALE GENOMIC DNA]</scope>
    <source>
        <strain evidence="2">yFS275 / FY16936</strain>
    </source>
</reference>
<dbReference type="EMBL" id="KE651167">
    <property type="protein sequence ID" value="EQC53014.1"/>
    <property type="molecule type" value="Genomic_DNA"/>
</dbReference>
<gene>
    <name evidence="1" type="ORF">SJAG_06204</name>
</gene>
<accession>T0T6F3</accession>
<sequence length="74" mass="8678">MLNGEEWPSVLNSESQCHYQPFLQNAMDFNTISLYAPVYIMRLGVRIVRDLLTLYIRRQSNCIQNVAKTLHLHI</sequence>
<dbReference type="JaponicusDB" id="SJAG_06204"/>
<dbReference type="AlphaFoldDB" id="T0T6F3"/>